<proteinExistence type="inferred from homology"/>
<dbReference type="PROSITE" id="PS51898">
    <property type="entry name" value="TYR_RECOMBINASE"/>
    <property type="match status" value="1"/>
</dbReference>
<evidence type="ECO:0000256" key="1">
    <source>
        <dbReference type="ARBA" id="ARBA00008857"/>
    </source>
</evidence>
<evidence type="ECO:0000313" key="5">
    <source>
        <dbReference type="EMBL" id="TBT86502.1"/>
    </source>
</evidence>
<dbReference type="InterPro" id="IPR010998">
    <property type="entry name" value="Integrase_recombinase_N"/>
</dbReference>
<evidence type="ECO:0000256" key="3">
    <source>
        <dbReference type="ARBA" id="ARBA00023172"/>
    </source>
</evidence>
<comment type="similarity">
    <text evidence="1">Belongs to the 'phage' integrase family.</text>
</comment>
<protein>
    <submittedName>
        <fullName evidence="5">Site-specific integrase</fullName>
    </submittedName>
</protein>
<dbReference type="InterPro" id="IPR002104">
    <property type="entry name" value="Integrase_catalytic"/>
</dbReference>
<dbReference type="GO" id="GO:0006310">
    <property type="term" value="P:DNA recombination"/>
    <property type="evidence" value="ECO:0007669"/>
    <property type="project" value="UniProtKB-KW"/>
</dbReference>
<evidence type="ECO:0000256" key="2">
    <source>
        <dbReference type="ARBA" id="ARBA00023125"/>
    </source>
</evidence>
<evidence type="ECO:0000259" key="4">
    <source>
        <dbReference type="PROSITE" id="PS51898"/>
    </source>
</evidence>
<dbReference type="PANTHER" id="PTHR30349">
    <property type="entry name" value="PHAGE INTEGRASE-RELATED"/>
    <property type="match status" value="1"/>
</dbReference>
<dbReference type="InterPro" id="IPR050090">
    <property type="entry name" value="Tyrosine_recombinase_XerCD"/>
</dbReference>
<dbReference type="RefSeq" id="WP_131167287.1">
    <property type="nucleotide sequence ID" value="NZ_SDMQ01000003.1"/>
</dbReference>
<organism evidence="5 6">
    <name type="scientific">Propioniciclava sinopodophylli</name>
    <dbReference type="NCBI Taxonomy" id="1837344"/>
    <lineage>
        <taxon>Bacteria</taxon>
        <taxon>Bacillati</taxon>
        <taxon>Actinomycetota</taxon>
        <taxon>Actinomycetes</taxon>
        <taxon>Propionibacteriales</taxon>
        <taxon>Propionibacteriaceae</taxon>
        <taxon>Propioniciclava</taxon>
    </lineage>
</organism>
<dbReference type="Pfam" id="PF00589">
    <property type="entry name" value="Phage_integrase"/>
    <property type="match status" value="1"/>
</dbReference>
<sequence>MVRYKLEPGANSPIEASPYRRENGRRVAVENRRKATVWRARCQYCTEDGARIEVARWAKTKPDAVKAVEDALDEIRLKDAAEEDSVLTPTTPFVDAGAVWLDWIQRPEARPARGGLSERTKREYRSHYYRHIDAVGSPLRGRTIAQVNEPQRIILFLQRIADSSGNASAKMSRSVLSGILGLCLRRGVIRVNFAATIGAVSTATPKQSVRNRKRAFTRAERTEVLTHADALAQAATNLRTQRKWAATADLMSLMAGTGARINEARLLLWEDVDLIAGRVRIRGTKTTSSDRINNLPQWLIERLHHRRQVMLGWKHPDPFVFSLGFPEEHVLANGLRRYGPNNVPPGDSNLGKWVRDVLDGAGFTWAIPHTFRRTVATLLSEAGVPVGVIADQLGHADASMTMSVYLGRDPLGDKSEIGPLL</sequence>
<dbReference type="CDD" id="cd00397">
    <property type="entry name" value="DNA_BRE_C"/>
    <property type="match status" value="1"/>
</dbReference>
<dbReference type="OrthoDB" id="4326943at2"/>
<evidence type="ECO:0000313" key="6">
    <source>
        <dbReference type="Proteomes" id="UP000292373"/>
    </source>
</evidence>
<dbReference type="PANTHER" id="PTHR30349:SF64">
    <property type="entry name" value="PROPHAGE INTEGRASE INTD-RELATED"/>
    <property type="match status" value="1"/>
</dbReference>
<keyword evidence="3" id="KW-0233">DNA recombination</keyword>
<accession>A0A4Q9KFV1</accession>
<feature type="domain" description="Tyr recombinase" evidence="4">
    <location>
        <begin position="220"/>
        <end position="418"/>
    </location>
</feature>
<dbReference type="Gene3D" id="1.10.150.130">
    <property type="match status" value="1"/>
</dbReference>
<dbReference type="GO" id="GO:0015074">
    <property type="term" value="P:DNA integration"/>
    <property type="evidence" value="ECO:0007669"/>
    <property type="project" value="InterPro"/>
</dbReference>
<dbReference type="Proteomes" id="UP000292373">
    <property type="component" value="Unassembled WGS sequence"/>
</dbReference>
<keyword evidence="6" id="KW-1185">Reference proteome</keyword>
<dbReference type="GO" id="GO:0003677">
    <property type="term" value="F:DNA binding"/>
    <property type="evidence" value="ECO:0007669"/>
    <property type="project" value="UniProtKB-KW"/>
</dbReference>
<keyword evidence="2" id="KW-0238">DNA-binding</keyword>
<dbReference type="EMBL" id="SDMQ01000003">
    <property type="protein sequence ID" value="TBT86502.1"/>
    <property type="molecule type" value="Genomic_DNA"/>
</dbReference>
<dbReference type="AlphaFoldDB" id="A0A4Q9KFV1"/>
<dbReference type="InterPro" id="IPR013762">
    <property type="entry name" value="Integrase-like_cat_sf"/>
</dbReference>
<dbReference type="Gene3D" id="1.10.443.10">
    <property type="entry name" value="Intergrase catalytic core"/>
    <property type="match status" value="1"/>
</dbReference>
<comment type="caution">
    <text evidence="5">The sequence shown here is derived from an EMBL/GenBank/DDBJ whole genome shotgun (WGS) entry which is preliminary data.</text>
</comment>
<dbReference type="InterPro" id="IPR011010">
    <property type="entry name" value="DNA_brk_join_enz"/>
</dbReference>
<name>A0A4Q9KFV1_9ACTN</name>
<dbReference type="SUPFAM" id="SSF56349">
    <property type="entry name" value="DNA breaking-rejoining enzymes"/>
    <property type="match status" value="1"/>
</dbReference>
<reference evidence="5 6" key="1">
    <citation type="submission" date="2019-01" db="EMBL/GenBank/DDBJ databases">
        <title>Lactibacter flavus gen. nov., sp. nov., a novel bacterium of the family Propionibacteriaceae isolated from raw milk and dairy products.</title>
        <authorList>
            <person name="Huptas C."/>
            <person name="Wenning M."/>
            <person name="Breitenwieser F."/>
            <person name="Doll E."/>
            <person name="Von Neubeck M."/>
            <person name="Busse H.-J."/>
            <person name="Scherer S."/>
        </authorList>
    </citation>
    <scope>NUCLEOTIDE SEQUENCE [LARGE SCALE GENOMIC DNA]</scope>
    <source>
        <strain evidence="5 6">KCTC 33808</strain>
    </source>
</reference>
<gene>
    <name evidence="5" type="ORF">ET989_04065</name>
</gene>